<protein>
    <submittedName>
        <fullName evidence="1">Uncharacterized protein</fullName>
    </submittedName>
</protein>
<dbReference type="Proteomes" id="UP001589747">
    <property type="component" value="Unassembled WGS sequence"/>
</dbReference>
<keyword evidence="2" id="KW-1185">Reference proteome</keyword>
<gene>
    <name evidence="1" type="ORF">ACFFSY_23855</name>
</gene>
<accession>A0ABV5KUS6</accession>
<dbReference type="EMBL" id="JBHMDO010000038">
    <property type="protein sequence ID" value="MFB9328981.1"/>
    <property type="molecule type" value="Genomic_DNA"/>
</dbReference>
<organism evidence="1 2">
    <name type="scientific">Paenibacillus aurantiacus</name>
    <dbReference type="NCBI Taxonomy" id="1936118"/>
    <lineage>
        <taxon>Bacteria</taxon>
        <taxon>Bacillati</taxon>
        <taxon>Bacillota</taxon>
        <taxon>Bacilli</taxon>
        <taxon>Bacillales</taxon>
        <taxon>Paenibacillaceae</taxon>
        <taxon>Paenibacillus</taxon>
    </lineage>
</organism>
<dbReference type="RefSeq" id="WP_377498809.1">
    <property type="nucleotide sequence ID" value="NZ_JBHMDO010000038.1"/>
</dbReference>
<comment type="caution">
    <text evidence="1">The sequence shown here is derived from an EMBL/GenBank/DDBJ whole genome shotgun (WGS) entry which is preliminary data.</text>
</comment>
<evidence type="ECO:0000313" key="2">
    <source>
        <dbReference type="Proteomes" id="UP001589747"/>
    </source>
</evidence>
<proteinExistence type="predicted"/>
<reference evidence="1 2" key="1">
    <citation type="submission" date="2024-09" db="EMBL/GenBank/DDBJ databases">
        <authorList>
            <person name="Sun Q."/>
            <person name="Mori K."/>
        </authorList>
    </citation>
    <scope>NUCLEOTIDE SEQUENCE [LARGE SCALE GENOMIC DNA]</scope>
    <source>
        <strain evidence="1 2">TISTR 2452</strain>
    </source>
</reference>
<evidence type="ECO:0000313" key="1">
    <source>
        <dbReference type="EMBL" id="MFB9328981.1"/>
    </source>
</evidence>
<sequence>MSNWHKVEIHDGIEYGITDDGDEFWEAEIQHVGEQAGDVTDLIAVKVIYDEDRQEIRTEVRYLEDGAEALPQAEPLIAEAKAKLVQAVNEELGTTFE</sequence>
<name>A0ABV5KUS6_9BACL</name>